<gene>
    <name evidence="4" type="ORF">CP557_09815</name>
</gene>
<feature type="transmembrane region" description="Helical" evidence="2">
    <location>
        <begin position="12"/>
        <end position="30"/>
    </location>
</feature>
<protein>
    <recommendedName>
        <fullName evidence="3">SHOCT domain-containing protein</fullName>
    </recommendedName>
</protein>
<dbReference type="InterPro" id="IPR018649">
    <property type="entry name" value="SHOCT"/>
</dbReference>
<name>A0A2A5QVE4_9EURY</name>
<keyword evidence="2" id="KW-0812">Transmembrane</keyword>
<evidence type="ECO:0000313" key="4">
    <source>
        <dbReference type="EMBL" id="PCR90784.1"/>
    </source>
</evidence>
<proteinExistence type="predicted"/>
<dbReference type="OrthoDB" id="53394at2157"/>
<dbReference type="Pfam" id="PF09851">
    <property type="entry name" value="SHOCT"/>
    <property type="match status" value="1"/>
</dbReference>
<evidence type="ECO:0000259" key="3">
    <source>
        <dbReference type="Pfam" id="PF09851"/>
    </source>
</evidence>
<feature type="domain" description="SHOCT" evidence="3">
    <location>
        <begin position="80"/>
        <end position="106"/>
    </location>
</feature>
<organism evidence="4 5">
    <name type="scientific">Natrinema ejinorense</name>
    <dbReference type="NCBI Taxonomy" id="373386"/>
    <lineage>
        <taxon>Archaea</taxon>
        <taxon>Methanobacteriati</taxon>
        <taxon>Methanobacteriota</taxon>
        <taxon>Stenosarchaea group</taxon>
        <taxon>Halobacteria</taxon>
        <taxon>Halobacteriales</taxon>
        <taxon>Natrialbaceae</taxon>
        <taxon>Natrinema</taxon>
    </lineage>
</organism>
<keyword evidence="2" id="KW-0472">Membrane</keyword>
<evidence type="ECO:0000313" key="5">
    <source>
        <dbReference type="Proteomes" id="UP000219689"/>
    </source>
</evidence>
<feature type="region of interest" description="Disordered" evidence="1">
    <location>
        <begin position="117"/>
        <end position="144"/>
    </location>
</feature>
<comment type="caution">
    <text evidence="4">The sequence shown here is derived from an EMBL/GenBank/DDBJ whole genome shotgun (WGS) entry which is preliminary data.</text>
</comment>
<feature type="compositionally biased region" description="Basic and acidic residues" evidence="1">
    <location>
        <begin position="135"/>
        <end position="144"/>
    </location>
</feature>
<sequence length="144" mass="15629">MAIDVEEFVADDLWLLIGLVTFVLISLTGLVGGDELAGAIALVGWFLLAPIFLFWGEEIAALLVAGRNDTATTEHAAGDDALAELKRRYAEGEIDDAEFEHRLERLVGVEESFADVFSDGSRSGDEPNPGGVDGEYEREPAFER</sequence>
<accession>A0A2A5QVE4</accession>
<reference evidence="4 5" key="1">
    <citation type="submission" date="2017-09" db="EMBL/GenBank/DDBJ databases">
        <title>Genome sequences of Natrinema ejinorence JCM 13890T.</title>
        <authorList>
            <person name="Roh S.W."/>
            <person name="Kim Y.B."/>
            <person name="Kim J.Y."/>
        </authorList>
    </citation>
    <scope>NUCLEOTIDE SEQUENCE [LARGE SCALE GENOMIC DNA]</scope>
    <source>
        <strain evidence="4 5">JCM 13890</strain>
    </source>
</reference>
<evidence type="ECO:0000256" key="2">
    <source>
        <dbReference type="SAM" id="Phobius"/>
    </source>
</evidence>
<feature type="transmembrane region" description="Helical" evidence="2">
    <location>
        <begin position="36"/>
        <end position="55"/>
    </location>
</feature>
<dbReference type="RefSeq" id="WP_097379730.1">
    <property type="nucleotide sequence ID" value="NZ_NXNI01000001.1"/>
</dbReference>
<dbReference type="AlphaFoldDB" id="A0A2A5QVE4"/>
<dbReference type="Proteomes" id="UP000219689">
    <property type="component" value="Unassembled WGS sequence"/>
</dbReference>
<dbReference type="EMBL" id="NXNI01000001">
    <property type="protein sequence ID" value="PCR90784.1"/>
    <property type="molecule type" value="Genomic_DNA"/>
</dbReference>
<evidence type="ECO:0000256" key="1">
    <source>
        <dbReference type="SAM" id="MobiDB-lite"/>
    </source>
</evidence>
<keyword evidence="2" id="KW-1133">Transmembrane helix</keyword>
<keyword evidence="5" id="KW-1185">Reference proteome</keyword>